<dbReference type="InterPro" id="IPR000403">
    <property type="entry name" value="PI3/4_kinase_cat_dom"/>
</dbReference>
<keyword evidence="6" id="KW-0418">Kinase</keyword>
<dbReference type="InterPro" id="IPR015433">
    <property type="entry name" value="PI3/4_kinase"/>
</dbReference>
<dbReference type="Pfam" id="PF00613">
    <property type="entry name" value="PI3Ka"/>
    <property type="match status" value="1"/>
</dbReference>
<accession>A0A060T3H5</accession>
<dbReference type="PANTHER" id="PTHR10048">
    <property type="entry name" value="PHOSPHATIDYLINOSITOL KINASE"/>
    <property type="match status" value="1"/>
</dbReference>
<dbReference type="InterPro" id="IPR011009">
    <property type="entry name" value="Kinase-like_dom_sf"/>
</dbReference>
<keyword evidence="4" id="KW-0808">Transferase</keyword>
<dbReference type="EC" id="2.7.1.67" evidence="3"/>
<dbReference type="SUPFAM" id="SSF56112">
    <property type="entry name" value="Protein kinase-like (PK-like)"/>
    <property type="match status" value="1"/>
</dbReference>
<evidence type="ECO:0000259" key="8">
    <source>
        <dbReference type="PROSITE" id="PS50290"/>
    </source>
</evidence>
<comment type="catalytic activity">
    <reaction evidence="1">
        <text>a 1,2-diacyl-sn-glycero-3-phospho-(1D-myo-inositol) + ATP = a 1,2-diacyl-sn-glycero-3-phospho-(1D-myo-inositol 4-phosphate) + ADP + H(+)</text>
        <dbReference type="Rhea" id="RHEA:19877"/>
        <dbReference type="ChEBI" id="CHEBI:15378"/>
        <dbReference type="ChEBI" id="CHEBI:30616"/>
        <dbReference type="ChEBI" id="CHEBI:57880"/>
        <dbReference type="ChEBI" id="CHEBI:58178"/>
        <dbReference type="ChEBI" id="CHEBI:456216"/>
        <dbReference type="EC" id="2.7.1.67"/>
    </reaction>
</comment>
<evidence type="ECO:0000313" key="10">
    <source>
        <dbReference type="EMBL" id="CDP35518.1"/>
    </source>
</evidence>
<dbReference type="GO" id="GO:0004430">
    <property type="term" value="F:1-phosphatidylinositol 4-kinase activity"/>
    <property type="evidence" value="ECO:0007669"/>
    <property type="project" value="UniProtKB-EC"/>
</dbReference>
<reference evidence="10" key="1">
    <citation type="submission" date="2014-02" db="EMBL/GenBank/DDBJ databases">
        <authorList>
            <person name="Genoscope - CEA"/>
        </authorList>
    </citation>
    <scope>NUCLEOTIDE SEQUENCE</scope>
    <source>
        <strain evidence="10">LS3</strain>
    </source>
</reference>
<dbReference type="FunFam" id="1.25.40.70:FF:000011">
    <property type="entry name" value="Phosphatidylinositol 4-kinase alpha"/>
    <property type="match status" value="1"/>
</dbReference>
<dbReference type="FunFam" id="3.30.1010.10:FF:000014">
    <property type="entry name" value="Phosphatidylinositol 4-kinase STT4"/>
    <property type="match status" value="1"/>
</dbReference>
<dbReference type="Pfam" id="PF19274">
    <property type="entry name" value="PI4K_N"/>
    <property type="match status" value="1"/>
</dbReference>
<dbReference type="GO" id="GO:0005737">
    <property type="term" value="C:cytoplasm"/>
    <property type="evidence" value="ECO:0007669"/>
    <property type="project" value="TreeGrafter"/>
</dbReference>
<dbReference type="PROSITE" id="PS50290">
    <property type="entry name" value="PI3_4_KINASE_3"/>
    <property type="match status" value="1"/>
</dbReference>
<dbReference type="GO" id="GO:0048015">
    <property type="term" value="P:phosphatidylinositol-mediated signaling"/>
    <property type="evidence" value="ECO:0007669"/>
    <property type="project" value="TreeGrafter"/>
</dbReference>
<dbReference type="SMART" id="SM00145">
    <property type="entry name" value="PI3Ka"/>
    <property type="match status" value="1"/>
</dbReference>
<evidence type="ECO:0000259" key="9">
    <source>
        <dbReference type="PROSITE" id="PS51545"/>
    </source>
</evidence>
<keyword evidence="5" id="KW-0547">Nucleotide-binding</keyword>
<dbReference type="EMBL" id="HG937693">
    <property type="protein sequence ID" value="CDP35518.1"/>
    <property type="molecule type" value="Genomic_DNA"/>
</dbReference>
<evidence type="ECO:0000256" key="6">
    <source>
        <dbReference type="ARBA" id="ARBA00022777"/>
    </source>
</evidence>
<reference evidence="10" key="2">
    <citation type="submission" date="2014-06" db="EMBL/GenBank/DDBJ databases">
        <title>The complete genome of Blastobotrys (Arxula) adeninivorans LS3 - a yeast of biotechnological interest.</title>
        <authorList>
            <person name="Kunze G."/>
            <person name="Gaillardin C."/>
            <person name="Czernicka M."/>
            <person name="Durrens P."/>
            <person name="Martin T."/>
            <person name="Boer E."/>
            <person name="Gabaldon T."/>
            <person name="Cruz J."/>
            <person name="Talla E."/>
            <person name="Marck C."/>
            <person name="Goffeau A."/>
            <person name="Barbe V."/>
            <person name="Baret P."/>
            <person name="Baronian K."/>
            <person name="Beier S."/>
            <person name="Bleykasten C."/>
            <person name="Bode R."/>
            <person name="Casaregola S."/>
            <person name="Despons L."/>
            <person name="Fairhead C."/>
            <person name="Giersberg M."/>
            <person name="Gierski P."/>
            <person name="Hahnel U."/>
            <person name="Hartmann A."/>
            <person name="Jankowska D."/>
            <person name="Jubin C."/>
            <person name="Jung P."/>
            <person name="Lafontaine I."/>
            <person name="Leh-Louis V."/>
            <person name="Lemaire M."/>
            <person name="Marcet-Houben M."/>
            <person name="Mascher M."/>
            <person name="Morel G."/>
            <person name="Richard G.-F."/>
            <person name="Riechen J."/>
            <person name="Sacerdot C."/>
            <person name="Sarkar A."/>
            <person name="Savel G."/>
            <person name="Schacherer J."/>
            <person name="Sherman D."/>
            <person name="Straub M.-L."/>
            <person name="Stein N."/>
            <person name="Thierry A."/>
            <person name="Trautwein-Schult A."/>
            <person name="Westhof E."/>
            <person name="Worch S."/>
            <person name="Dujon B."/>
            <person name="Souciet J.-L."/>
            <person name="Wincker P."/>
            <person name="Scholz U."/>
            <person name="Neuveglise N."/>
        </authorList>
    </citation>
    <scope>NUCLEOTIDE SEQUENCE</scope>
    <source>
        <strain evidence="10">LS3</strain>
    </source>
</reference>
<dbReference type="GO" id="GO:0046854">
    <property type="term" value="P:phosphatidylinositol phosphate biosynthetic process"/>
    <property type="evidence" value="ECO:0007669"/>
    <property type="project" value="InterPro"/>
</dbReference>
<dbReference type="Gene3D" id="1.10.1070.11">
    <property type="entry name" value="Phosphatidylinositol 3-/4-kinase, catalytic domain"/>
    <property type="match status" value="1"/>
</dbReference>
<dbReference type="SMART" id="SM00146">
    <property type="entry name" value="PI3Kc"/>
    <property type="match status" value="1"/>
</dbReference>
<dbReference type="InterPro" id="IPR016024">
    <property type="entry name" value="ARM-type_fold"/>
</dbReference>
<dbReference type="PROSITE" id="PS51545">
    <property type="entry name" value="PIK_HELICAL"/>
    <property type="match status" value="1"/>
</dbReference>
<feature type="domain" description="PI3K/PI4K catalytic" evidence="8">
    <location>
        <begin position="1604"/>
        <end position="1867"/>
    </location>
</feature>
<dbReference type="PANTHER" id="PTHR10048:SF15">
    <property type="entry name" value="PHOSPHATIDYLINOSITOL 4-KINASE ALPHA"/>
    <property type="match status" value="1"/>
</dbReference>
<evidence type="ECO:0000256" key="7">
    <source>
        <dbReference type="ARBA" id="ARBA00022840"/>
    </source>
</evidence>
<dbReference type="InterPro" id="IPR042236">
    <property type="entry name" value="PI3K_accessory_sf"/>
</dbReference>
<dbReference type="PhylomeDB" id="A0A060T3H5"/>
<keyword evidence="7" id="KW-0067">ATP-binding</keyword>
<evidence type="ECO:0000256" key="4">
    <source>
        <dbReference type="ARBA" id="ARBA00022679"/>
    </source>
</evidence>
<evidence type="ECO:0000256" key="5">
    <source>
        <dbReference type="ARBA" id="ARBA00022741"/>
    </source>
</evidence>
<dbReference type="SUPFAM" id="SSF48371">
    <property type="entry name" value="ARM repeat"/>
    <property type="match status" value="1"/>
</dbReference>
<dbReference type="Gene3D" id="3.30.1010.10">
    <property type="entry name" value="Phosphatidylinositol 3-kinase Catalytic Subunit, Chain A, domain 4"/>
    <property type="match status" value="1"/>
</dbReference>
<evidence type="ECO:0000256" key="2">
    <source>
        <dbReference type="ARBA" id="ARBA00006209"/>
    </source>
</evidence>
<dbReference type="PROSITE" id="PS00915">
    <property type="entry name" value="PI3_4_KINASE_1"/>
    <property type="match status" value="1"/>
</dbReference>
<dbReference type="PROSITE" id="PS00916">
    <property type="entry name" value="PI3_4_KINASE_2"/>
    <property type="match status" value="1"/>
</dbReference>
<dbReference type="InterPro" id="IPR001263">
    <property type="entry name" value="PI3K_accessory_dom"/>
</dbReference>
<comment type="similarity">
    <text evidence="2">Belongs to the PI3/PI4-kinase family. Type III PI4K subfamily.</text>
</comment>
<dbReference type="FunFam" id="1.10.1070.11:FF:000022">
    <property type="entry name" value="Phosphatidylinositol 4-kinase stt4"/>
    <property type="match status" value="1"/>
</dbReference>
<dbReference type="GO" id="GO:0005886">
    <property type="term" value="C:plasma membrane"/>
    <property type="evidence" value="ECO:0007669"/>
    <property type="project" value="TreeGrafter"/>
</dbReference>
<protein>
    <recommendedName>
        <fullName evidence="3">1-phosphatidylinositol 4-kinase</fullName>
        <ecNumber evidence="3">2.7.1.67</ecNumber>
    </recommendedName>
</protein>
<dbReference type="Pfam" id="PF00454">
    <property type="entry name" value="PI3_PI4_kinase"/>
    <property type="match status" value="1"/>
</dbReference>
<dbReference type="InterPro" id="IPR045495">
    <property type="entry name" value="PI4K_N"/>
</dbReference>
<evidence type="ECO:0000256" key="1">
    <source>
        <dbReference type="ARBA" id="ARBA00001686"/>
    </source>
</evidence>
<dbReference type="Gene3D" id="1.25.40.70">
    <property type="entry name" value="Phosphatidylinositol 3-kinase, accessory domain (PIK)"/>
    <property type="match status" value="1"/>
</dbReference>
<dbReference type="GO" id="GO:0005524">
    <property type="term" value="F:ATP binding"/>
    <property type="evidence" value="ECO:0007669"/>
    <property type="project" value="UniProtKB-KW"/>
</dbReference>
<organism evidence="10">
    <name type="scientific">Blastobotrys adeninivorans</name>
    <name type="common">Yeast</name>
    <name type="synonym">Arxula adeninivorans</name>
    <dbReference type="NCBI Taxonomy" id="409370"/>
    <lineage>
        <taxon>Eukaryota</taxon>
        <taxon>Fungi</taxon>
        <taxon>Dikarya</taxon>
        <taxon>Ascomycota</taxon>
        <taxon>Saccharomycotina</taxon>
        <taxon>Dipodascomycetes</taxon>
        <taxon>Dipodascales</taxon>
        <taxon>Trichomonascaceae</taxon>
        <taxon>Blastobotrys</taxon>
    </lineage>
</organism>
<name>A0A060T3H5_BLAAD</name>
<feature type="domain" description="PIK helical" evidence="9">
    <location>
        <begin position="1316"/>
        <end position="1499"/>
    </location>
</feature>
<sequence length="1974" mass="222799">MDDFGINRAKGSVRAFALNRLAQTSSLHGHQDLTKLLGVLSNPKDDSALPMTGNEFEVLVALAKSAKHIHSEEQAGYLVEQLGAYLLELPTQKYVNTLSIRRVSPSPWQVATKRITMALLILAEKFPSMHSQVETLVLKYIARADSFANATKMVSSVELLFPFLFSLQGYLEALTLQASFLGTKVTFGYSILDKVYNLVTTDFLLKIEGLTSQFLNNVEDGEEDTNVRSSLWYSSFLRYFERGNCLGAMALNHYLTKLFQAVSRTFVVDYPAASTHEKVISKLFDGTVEKVVSPQAKDLLDVCNKFAQGLIQSLDEGSDYIELTSPENLELAFDMKAVSLEVLSITAYFGIDKEAVVSIVESSLSQEHSMTNLSLSVAVYDLASLLCASGEPIGQLLTRHYPGYVANPNISEEVAWSSAHSLTRAFSKNSSEVVISLIYTLVNSLAPETNGISAENSPVKRNRMDSFNRKGNGNGSELALDTNGSAKVYRNIVTALVSIAANFDVTDICVLASTVLAQKVNVISRELDYEVVLGLSKLAPSLPEREFQLILRSYKAIELNAFRLNESRMVETVKTARCSISRALGHDHPHFAPYLRDLLSSIVGKGDVKEFEHHRSHTEISATGDEIAALIPPLAELLANHPEPPYAASDSEIYDLFRNSWFNMVVHGFSKNSPWIKRNFEYMRIIARSTPPLVSEVSANKTESELDLNTVLRRGSSNHNVKNQRSIIGGIFSSTKNLEFRMLPYPKLMFLSAAIFLESIRADAGNCSRVALYFGDPSFRSGDSNKFMSNIATDVMKEYINNARQESSDTFSIDNISGQLRELLLLCCHRVQAVQDVAFNCADMLVKSIPASLCKRKSLYTLLDLLTLLWTSCLDAETDEYEPRTTFTSHKTNIKIELSDSYDHRRQTLQTLLEKASSWVRLAITIMNFDIKSLLTDYLADNREYKPLSHVSLGSTFALEMGGQISRRDGELATLATIGKTYTDSSSGFLSQYIWRTTFKAEQSTVAKEKQSLDQEQIEKLRAELEETSSRDREHLNFEDVRNSLFHVSRLLIQEREASQCVKNTVALPFKLFTEKSIQLGISFWLWTMYEVPKLRAPLISQVVQEWERTVLCKEGLFSSHFDLTEPEFAKMEYAPSNKAEVEHYSALANRSMAPHLNLIRFLSSQFHASTYESRHLLHIFTRALIVGLEGLNTASKSPLARSIRFELIRFGIDVLNLHMRFGTKISHALKDRILTAALSWFKQRAHWPYGGNRLKLRYDVSILADLLDSFTKIGFPSVPYNEVHNVSAKRDLLVLLMKDELAKMSAWLDPLQTGSGTKFHSPGVSGRDIEIAWAIDPELAVNLAVRKNNVDANDTLKKLVSSSPISVIGSPSALRFFMESNPSPEIKRFVLYWAVVSPIESINLFLPMNGAGPISLQFAMRSLEAHDVNVTFFYVPQIVQCLRYDDFGYVERYILETAKLSQLFSHQIIWNMLANSYKDDEGNEPNELKPTLDAVREKMLSSFNEEEMSFYEREFGFFNEVTAISGTLKPYIKKTKAEKKAKIDEEIDKIKVDVGVYLPSNPDGVLIDIDRRSGKPLQSHAKAPFMATFKIRREVHETTIADNESGDSDQASVQSRTREVDVWQSAIFKVGDDCRQDVLALQIIAVFRSIFKFSGLDLYVFPYRVTATAAGRGVIDVLPNSISRDMLGREAVNGLYEYFTSKHGGEDSIEFQRARNNFVKSLAAYSVISYLIQFKDRHNGNIMYDSQGHILHIDFGFCFDIVPGGVKFEQSPFKLTMEMVQVMGGSTETQAYRWFEELSIKAFLACRPYSETIIEVVRPMLDSGLPCFKGELTIKRLRNRFALDKSEAEAASHFRSLIRKSYNSIYTWGYDEFQKMTNGIPVSETNDALMNKDVLTNSINKVREIVYTQDIYRINILMSVEKRKKNNCLYLPKTKQKRLPPTSRSLQKRISRVKALLILFWRSQRTLLIRIRF</sequence>
<evidence type="ECO:0000256" key="3">
    <source>
        <dbReference type="ARBA" id="ARBA00012169"/>
    </source>
</evidence>
<gene>
    <name evidence="10" type="ORF">GNLVRS02_ARAD1C37422g</name>
</gene>
<dbReference type="InterPro" id="IPR036940">
    <property type="entry name" value="PI3/4_kinase_cat_sf"/>
</dbReference>
<proteinExistence type="inferred from homology"/>
<dbReference type="CDD" id="cd05167">
    <property type="entry name" value="PI4Kc_III_alpha"/>
    <property type="match status" value="1"/>
</dbReference>
<dbReference type="InterPro" id="IPR018936">
    <property type="entry name" value="PI3/4_kinase_CS"/>
</dbReference>